<comment type="caution">
    <text evidence="1">The sequence shown here is derived from an EMBL/GenBank/DDBJ whole genome shotgun (WGS) entry which is preliminary data.</text>
</comment>
<accession>A0A0F9N4K3</accession>
<name>A0A0F9N4K3_9ZZZZ</name>
<dbReference type="AlphaFoldDB" id="A0A0F9N4K3"/>
<proteinExistence type="predicted"/>
<evidence type="ECO:0000313" key="1">
    <source>
        <dbReference type="EMBL" id="KKN12899.1"/>
    </source>
</evidence>
<dbReference type="EMBL" id="LAZR01003981">
    <property type="protein sequence ID" value="KKN12899.1"/>
    <property type="molecule type" value="Genomic_DNA"/>
</dbReference>
<organism evidence="1">
    <name type="scientific">marine sediment metagenome</name>
    <dbReference type="NCBI Taxonomy" id="412755"/>
    <lineage>
        <taxon>unclassified sequences</taxon>
        <taxon>metagenomes</taxon>
        <taxon>ecological metagenomes</taxon>
    </lineage>
</organism>
<reference evidence="1" key="1">
    <citation type="journal article" date="2015" name="Nature">
        <title>Complex archaea that bridge the gap between prokaryotes and eukaryotes.</title>
        <authorList>
            <person name="Spang A."/>
            <person name="Saw J.H."/>
            <person name="Jorgensen S.L."/>
            <person name="Zaremba-Niedzwiedzka K."/>
            <person name="Martijn J."/>
            <person name="Lind A.E."/>
            <person name="van Eijk R."/>
            <person name="Schleper C."/>
            <person name="Guy L."/>
            <person name="Ettema T.J."/>
        </authorList>
    </citation>
    <scope>NUCLEOTIDE SEQUENCE</scope>
</reference>
<gene>
    <name evidence="1" type="ORF">LCGC14_1011950</name>
</gene>
<sequence length="130" mass="15236">MTRKTFEETFGERGYSVYQLQWLFLNLNLDRNINHSTIHKRAKEEGMLVDVKELDLDVGGKNTKFLIAESNLERLMEICGIGSTLEEFNVQAEFKRNNIKKIVNVSPKEETRRYGVEYGRELTRRGYDIT</sequence>
<protein>
    <submittedName>
        <fullName evidence="1">Uncharacterized protein</fullName>
    </submittedName>
</protein>